<comment type="caution">
    <text evidence="1">The sequence shown here is derived from an EMBL/GenBank/DDBJ whole genome shotgun (WGS) entry which is preliminary data.</text>
</comment>
<organism evidence="1 2">
    <name type="scientific">Periplaneta americana</name>
    <name type="common">American cockroach</name>
    <name type="synonym">Blatta americana</name>
    <dbReference type="NCBI Taxonomy" id="6978"/>
    <lineage>
        <taxon>Eukaryota</taxon>
        <taxon>Metazoa</taxon>
        <taxon>Ecdysozoa</taxon>
        <taxon>Arthropoda</taxon>
        <taxon>Hexapoda</taxon>
        <taxon>Insecta</taxon>
        <taxon>Pterygota</taxon>
        <taxon>Neoptera</taxon>
        <taxon>Polyneoptera</taxon>
        <taxon>Dictyoptera</taxon>
        <taxon>Blattodea</taxon>
        <taxon>Blattoidea</taxon>
        <taxon>Blattidae</taxon>
        <taxon>Blattinae</taxon>
        <taxon>Periplaneta</taxon>
    </lineage>
</organism>
<dbReference type="Gene3D" id="3.60.10.10">
    <property type="entry name" value="Endonuclease/exonuclease/phosphatase"/>
    <property type="match status" value="1"/>
</dbReference>
<dbReference type="Proteomes" id="UP001148838">
    <property type="component" value="Unassembled WGS sequence"/>
</dbReference>
<name>A0ABQ8U3A5_PERAM</name>
<proteinExistence type="predicted"/>
<dbReference type="EMBL" id="JAJSOF020000001">
    <property type="protein sequence ID" value="KAJ4451970.1"/>
    <property type="molecule type" value="Genomic_DNA"/>
</dbReference>
<evidence type="ECO:0008006" key="3">
    <source>
        <dbReference type="Google" id="ProtNLM"/>
    </source>
</evidence>
<dbReference type="InterPro" id="IPR027124">
    <property type="entry name" value="Swc5/CFDP1/2"/>
</dbReference>
<dbReference type="PANTHER" id="PTHR23227">
    <property type="entry name" value="BUCENTAUR RELATED"/>
    <property type="match status" value="1"/>
</dbReference>
<keyword evidence="2" id="KW-1185">Reference proteome</keyword>
<evidence type="ECO:0000313" key="2">
    <source>
        <dbReference type="Proteomes" id="UP001148838"/>
    </source>
</evidence>
<protein>
    <recommendedName>
        <fullName evidence="3">Craniofacial development protein 2-like</fullName>
    </recommendedName>
</protein>
<reference evidence="1 2" key="1">
    <citation type="journal article" date="2022" name="Allergy">
        <title>Genome assembly and annotation of Periplaneta americana reveal a comprehensive cockroach allergen profile.</title>
        <authorList>
            <person name="Wang L."/>
            <person name="Xiong Q."/>
            <person name="Saelim N."/>
            <person name="Wang L."/>
            <person name="Nong W."/>
            <person name="Wan A.T."/>
            <person name="Shi M."/>
            <person name="Liu X."/>
            <person name="Cao Q."/>
            <person name="Hui J.H.L."/>
            <person name="Sookrung N."/>
            <person name="Leung T.F."/>
            <person name="Tungtrongchitr A."/>
            <person name="Tsui S.K.W."/>
        </authorList>
    </citation>
    <scope>NUCLEOTIDE SEQUENCE [LARGE SCALE GENOMIC DNA]</scope>
    <source>
        <strain evidence="1">PWHHKU_190912</strain>
    </source>
</reference>
<sequence>MFFEAVNERLCRLRIRGKLFNYSIINFHAPTEEKDEQEKENFYQSLTEIFNKCPKHIKMVIGDANAQVGKEEIYREVVGRNGLHDITNDNGERLISFAAAHDLVIGSTQFKHKNIHLAT</sequence>
<accession>A0ABQ8U3A5</accession>
<gene>
    <name evidence="1" type="ORF">ANN_03454</name>
</gene>
<evidence type="ECO:0000313" key="1">
    <source>
        <dbReference type="EMBL" id="KAJ4451970.1"/>
    </source>
</evidence>
<dbReference type="InterPro" id="IPR036691">
    <property type="entry name" value="Endo/exonu/phosph_ase_sf"/>
</dbReference>
<dbReference type="PANTHER" id="PTHR23227:SF67">
    <property type="entry name" value="CRANIOFACIAL DEVELOPMENT PROTEIN 2-LIKE"/>
    <property type="match status" value="1"/>
</dbReference>
<dbReference type="SUPFAM" id="SSF56219">
    <property type="entry name" value="DNase I-like"/>
    <property type="match status" value="1"/>
</dbReference>